<feature type="non-terminal residue" evidence="14">
    <location>
        <position position="681"/>
    </location>
</feature>
<reference evidence="15" key="1">
    <citation type="journal article" date="2019" name="Int. J. Syst. Evol. Microbiol.">
        <title>The Global Catalogue of Microorganisms (GCM) 10K type strain sequencing project: providing services to taxonomists for standard genome sequencing and annotation.</title>
        <authorList>
            <consortium name="The Broad Institute Genomics Platform"/>
            <consortium name="The Broad Institute Genome Sequencing Center for Infectious Disease"/>
            <person name="Wu L."/>
            <person name="Ma J."/>
        </authorList>
    </citation>
    <scope>NUCLEOTIDE SEQUENCE [LARGE SCALE GENOMIC DNA]</scope>
    <source>
        <strain evidence="15">NCAIM B.02333</strain>
    </source>
</reference>
<protein>
    <recommendedName>
        <fullName evidence="3">histidine kinase</fullName>
        <ecNumber evidence="3">2.7.13.3</ecNumber>
    </recommendedName>
</protein>
<evidence type="ECO:0000259" key="12">
    <source>
        <dbReference type="PROSITE" id="PS50109"/>
    </source>
</evidence>
<dbReference type="InterPro" id="IPR013587">
    <property type="entry name" value="Nitrate/nitrite_sensing"/>
</dbReference>
<evidence type="ECO:0000259" key="13">
    <source>
        <dbReference type="PROSITE" id="PS50885"/>
    </source>
</evidence>
<accession>A0ABV7WIV7</accession>
<sequence length="681" mass="71480">MLRSAGIRSKILAVLVLPLVLLALTAGILGTQQVLRAREAQQAERLTEVGGILQQLALDLAVERSTTKAVLQGDAAAVQALPGVRATVDGGMAQVDEAVGRVELERLPVRVSQAVDATLATQETLRTLRTGVDDGSVLLGRASAVFDEVVDAHLQLPARVGPTVGDQQTADLVVGQGHLLRARDLYLDEREIGLRLLAGTATGTDISDLKAMESAQSEALELWAFAVGAPDDAAQELDAPGDRRGSGWSVTAARSTLGSPTATSQTALTPEAWQSTVDARLASLQEVIDDNVRQASDRASAAAVTSTTLAALVVAVAVLGLGVAVTTSLVLSRRIVRPLRQLTAAATSVREQLPRMVEQMRSPGQLPDVELPRIAVDGDDEVGRLAAAFNAVNDTVVEVAEEQAALRGSIAETFVNVARRNQVLLSRQLSFIDHLEQREENPDTLENLFRLDHLATRMRRNAESLLVLANIDAGRRLRQPLALSDVIRTAASEIEQYERVNLALQVDPPTMGHLSLQLAHLLAELLENGTNFSEPHTPVLVTTSRTAAGVRITVTDEGLGLTDDEIDTARAKISDFAAGDVVTSQRLGYFVVGRLARRLGVTVGLRRGAAKGLVVTVDLPPSLFVPGTVTVAAPSGDPASVAAADVAGAAAPGQHAAGPADPGASRAPVAPGAPSARPQVP</sequence>
<keyword evidence="15" id="KW-1185">Reference proteome</keyword>
<evidence type="ECO:0000256" key="5">
    <source>
        <dbReference type="ARBA" id="ARBA00022679"/>
    </source>
</evidence>
<evidence type="ECO:0000256" key="3">
    <source>
        <dbReference type="ARBA" id="ARBA00012438"/>
    </source>
</evidence>
<dbReference type="PROSITE" id="PS50885">
    <property type="entry name" value="HAMP"/>
    <property type="match status" value="1"/>
</dbReference>
<evidence type="ECO:0000256" key="7">
    <source>
        <dbReference type="ARBA" id="ARBA00022777"/>
    </source>
</evidence>
<dbReference type="SUPFAM" id="SSF55874">
    <property type="entry name" value="ATPase domain of HSP90 chaperone/DNA topoisomerase II/histidine kinase"/>
    <property type="match status" value="1"/>
</dbReference>
<feature type="region of interest" description="Disordered" evidence="10">
    <location>
        <begin position="646"/>
        <end position="681"/>
    </location>
</feature>
<keyword evidence="4" id="KW-0597">Phosphoprotein</keyword>
<comment type="caution">
    <text evidence="14">The sequence shown here is derived from an EMBL/GenBank/DDBJ whole genome shotgun (WGS) entry which is preliminary data.</text>
</comment>
<evidence type="ECO:0000256" key="6">
    <source>
        <dbReference type="ARBA" id="ARBA00022692"/>
    </source>
</evidence>
<dbReference type="Proteomes" id="UP001595685">
    <property type="component" value="Unassembled WGS sequence"/>
</dbReference>
<dbReference type="EMBL" id="JBHRWW010000012">
    <property type="protein sequence ID" value="MFC3689778.1"/>
    <property type="molecule type" value="Genomic_DNA"/>
</dbReference>
<evidence type="ECO:0000256" key="8">
    <source>
        <dbReference type="ARBA" id="ARBA00022989"/>
    </source>
</evidence>
<dbReference type="Pfam" id="PF02518">
    <property type="entry name" value="HATPase_c"/>
    <property type="match status" value="1"/>
</dbReference>
<dbReference type="InterPro" id="IPR003594">
    <property type="entry name" value="HATPase_dom"/>
</dbReference>
<keyword evidence="9" id="KW-0902">Two-component regulatory system</keyword>
<dbReference type="PANTHER" id="PTHR45436:SF5">
    <property type="entry name" value="SENSOR HISTIDINE KINASE TRCS"/>
    <property type="match status" value="1"/>
</dbReference>
<gene>
    <name evidence="14" type="ORF">ACFOLH_15625</name>
</gene>
<evidence type="ECO:0000256" key="2">
    <source>
        <dbReference type="ARBA" id="ARBA00004370"/>
    </source>
</evidence>
<dbReference type="InterPro" id="IPR050428">
    <property type="entry name" value="TCS_sensor_his_kinase"/>
</dbReference>
<feature type="compositionally biased region" description="Low complexity" evidence="10">
    <location>
        <begin position="646"/>
        <end position="664"/>
    </location>
</feature>
<dbReference type="RefSeq" id="WP_376985662.1">
    <property type="nucleotide sequence ID" value="NZ_JBHRWW010000012.1"/>
</dbReference>
<keyword evidence="5" id="KW-0808">Transferase</keyword>
<organism evidence="14 15">
    <name type="scientific">Aquipuribacter hungaricus</name>
    <dbReference type="NCBI Taxonomy" id="545624"/>
    <lineage>
        <taxon>Bacteria</taxon>
        <taxon>Bacillati</taxon>
        <taxon>Actinomycetota</taxon>
        <taxon>Actinomycetes</taxon>
        <taxon>Micrococcales</taxon>
        <taxon>Intrasporangiaceae</taxon>
        <taxon>Aquipuribacter</taxon>
    </lineage>
</organism>
<dbReference type="SMART" id="SM00304">
    <property type="entry name" value="HAMP"/>
    <property type="match status" value="1"/>
</dbReference>
<dbReference type="EC" id="2.7.13.3" evidence="3"/>
<keyword evidence="7" id="KW-0418">Kinase</keyword>
<keyword evidence="11" id="KW-0472">Membrane</keyword>
<proteinExistence type="predicted"/>
<dbReference type="CDD" id="cd06225">
    <property type="entry name" value="HAMP"/>
    <property type="match status" value="1"/>
</dbReference>
<evidence type="ECO:0000256" key="9">
    <source>
        <dbReference type="ARBA" id="ARBA00023012"/>
    </source>
</evidence>
<feature type="domain" description="Histidine kinase" evidence="12">
    <location>
        <begin position="416"/>
        <end position="623"/>
    </location>
</feature>
<dbReference type="InterPro" id="IPR005467">
    <property type="entry name" value="His_kinase_dom"/>
</dbReference>
<evidence type="ECO:0000256" key="1">
    <source>
        <dbReference type="ARBA" id="ARBA00000085"/>
    </source>
</evidence>
<keyword evidence="8 11" id="KW-1133">Transmembrane helix</keyword>
<dbReference type="Gene3D" id="3.30.565.10">
    <property type="entry name" value="Histidine kinase-like ATPase, C-terminal domain"/>
    <property type="match status" value="1"/>
</dbReference>
<evidence type="ECO:0000256" key="11">
    <source>
        <dbReference type="SAM" id="Phobius"/>
    </source>
</evidence>
<comment type="subcellular location">
    <subcellularLocation>
        <location evidence="2">Membrane</location>
    </subcellularLocation>
</comment>
<dbReference type="SMART" id="SM00387">
    <property type="entry name" value="HATPase_c"/>
    <property type="match status" value="1"/>
</dbReference>
<dbReference type="Pfam" id="PF00672">
    <property type="entry name" value="HAMP"/>
    <property type="match status" value="1"/>
</dbReference>
<evidence type="ECO:0000313" key="15">
    <source>
        <dbReference type="Proteomes" id="UP001595685"/>
    </source>
</evidence>
<dbReference type="InterPro" id="IPR036890">
    <property type="entry name" value="HATPase_C_sf"/>
</dbReference>
<dbReference type="Pfam" id="PF08376">
    <property type="entry name" value="NIT"/>
    <property type="match status" value="1"/>
</dbReference>
<feature type="transmembrane region" description="Helical" evidence="11">
    <location>
        <begin position="309"/>
        <end position="331"/>
    </location>
</feature>
<dbReference type="Gene3D" id="6.10.340.10">
    <property type="match status" value="1"/>
</dbReference>
<evidence type="ECO:0000313" key="14">
    <source>
        <dbReference type="EMBL" id="MFC3689778.1"/>
    </source>
</evidence>
<comment type="catalytic activity">
    <reaction evidence="1">
        <text>ATP + protein L-histidine = ADP + protein N-phospho-L-histidine.</text>
        <dbReference type="EC" id="2.7.13.3"/>
    </reaction>
</comment>
<evidence type="ECO:0000256" key="4">
    <source>
        <dbReference type="ARBA" id="ARBA00022553"/>
    </source>
</evidence>
<keyword evidence="6 11" id="KW-0812">Transmembrane</keyword>
<dbReference type="PANTHER" id="PTHR45436">
    <property type="entry name" value="SENSOR HISTIDINE KINASE YKOH"/>
    <property type="match status" value="1"/>
</dbReference>
<dbReference type="InterPro" id="IPR003660">
    <property type="entry name" value="HAMP_dom"/>
</dbReference>
<name>A0ABV7WIV7_9MICO</name>
<dbReference type="PROSITE" id="PS50109">
    <property type="entry name" value="HIS_KIN"/>
    <property type="match status" value="1"/>
</dbReference>
<evidence type="ECO:0000256" key="10">
    <source>
        <dbReference type="SAM" id="MobiDB-lite"/>
    </source>
</evidence>
<feature type="domain" description="HAMP" evidence="13">
    <location>
        <begin position="333"/>
        <end position="401"/>
    </location>
</feature>